<evidence type="ECO:0000313" key="3">
    <source>
        <dbReference type="Proteomes" id="UP000011668"/>
    </source>
</evidence>
<dbReference type="AlphaFoldDB" id="L8WGX7"/>
<dbReference type="HOGENOM" id="CLU_1929033_0_0_1"/>
<feature type="region of interest" description="Disordered" evidence="1">
    <location>
        <begin position="40"/>
        <end position="67"/>
    </location>
</feature>
<dbReference type="EMBL" id="AFRT01004656">
    <property type="protein sequence ID" value="ELU35982.1"/>
    <property type="molecule type" value="Genomic_DNA"/>
</dbReference>
<protein>
    <submittedName>
        <fullName evidence="2">Uncharacterized protein</fullName>
    </submittedName>
</protein>
<evidence type="ECO:0000256" key="1">
    <source>
        <dbReference type="SAM" id="MobiDB-lite"/>
    </source>
</evidence>
<comment type="caution">
    <text evidence="2">The sequence shown here is derived from an EMBL/GenBank/DDBJ whole genome shotgun (WGS) entry which is preliminary data.</text>
</comment>
<name>L8WGX7_THACA</name>
<keyword evidence="3" id="KW-1185">Reference proteome</keyword>
<organism evidence="2 3">
    <name type="scientific">Thanatephorus cucumeris (strain AG1-IA)</name>
    <name type="common">Rice sheath blight fungus</name>
    <name type="synonym">Rhizoctonia solani</name>
    <dbReference type="NCBI Taxonomy" id="983506"/>
    <lineage>
        <taxon>Eukaryota</taxon>
        <taxon>Fungi</taxon>
        <taxon>Dikarya</taxon>
        <taxon>Basidiomycota</taxon>
        <taxon>Agaricomycotina</taxon>
        <taxon>Agaricomycetes</taxon>
        <taxon>Cantharellales</taxon>
        <taxon>Ceratobasidiaceae</taxon>
        <taxon>Rhizoctonia</taxon>
        <taxon>Rhizoctonia solani AG-1</taxon>
    </lineage>
</organism>
<proteinExistence type="predicted"/>
<dbReference type="Proteomes" id="UP000011668">
    <property type="component" value="Unassembled WGS sequence"/>
</dbReference>
<accession>L8WGX7</accession>
<gene>
    <name evidence="2" type="ORF">AG1IA_09988</name>
</gene>
<reference evidence="2 3" key="1">
    <citation type="journal article" date="2013" name="Nat. Commun.">
        <title>The evolution and pathogenic mechanisms of the rice sheath blight pathogen.</title>
        <authorList>
            <person name="Zheng A."/>
            <person name="Lin R."/>
            <person name="Xu L."/>
            <person name="Qin P."/>
            <person name="Tang C."/>
            <person name="Ai P."/>
            <person name="Zhang D."/>
            <person name="Liu Y."/>
            <person name="Sun Z."/>
            <person name="Feng H."/>
            <person name="Wang Y."/>
            <person name="Chen Y."/>
            <person name="Liang X."/>
            <person name="Fu R."/>
            <person name="Li Q."/>
            <person name="Zhang J."/>
            <person name="Yu X."/>
            <person name="Xie Z."/>
            <person name="Ding L."/>
            <person name="Guan P."/>
            <person name="Tang J."/>
            <person name="Liang Y."/>
            <person name="Wang S."/>
            <person name="Deng Q."/>
            <person name="Li S."/>
            <person name="Zhu J."/>
            <person name="Wang L."/>
            <person name="Liu H."/>
            <person name="Li P."/>
        </authorList>
    </citation>
    <scope>NUCLEOTIDE SEQUENCE [LARGE SCALE GENOMIC DNA]</scope>
    <source>
        <strain evidence="3">AG-1 IA</strain>
    </source>
</reference>
<evidence type="ECO:0000313" key="2">
    <source>
        <dbReference type="EMBL" id="ELU35982.1"/>
    </source>
</evidence>
<sequence>MSALPRPCLQTAGSTPDSLGAHGNRISDYGLLLSIGLNNPGPGSSASKNGRISCSAGRTPRHETRPGTWKKLKQLTHHAARLSTEGFQFYLTAANGTPRRKLTCHCRQTRQLGCNYSPVCEIGPPCRSGTA</sequence>
<feature type="compositionally biased region" description="Polar residues" evidence="1">
    <location>
        <begin position="41"/>
        <end position="52"/>
    </location>
</feature>
<feature type="region of interest" description="Disordered" evidence="1">
    <location>
        <begin position="1"/>
        <end position="20"/>
    </location>
</feature>